<protein>
    <submittedName>
        <fullName evidence="7">Thioesterase superfamily</fullName>
    </submittedName>
</protein>
<gene>
    <name evidence="7" type="ordered locus">Adeh_0534</name>
</gene>
<evidence type="ECO:0000256" key="2">
    <source>
        <dbReference type="ARBA" id="ARBA00022801"/>
    </source>
</evidence>
<dbReference type="Gene3D" id="3.10.129.10">
    <property type="entry name" value="Hotdog Thioesterase"/>
    <property type="match status" value="2"/>
</dbReference>
<dbReference type="eggNOG" id="COG1607">
    <property type="taxonomic scope" value="Bacteria"/>
</dbReference>
<dbReference type="STRING" id="290397.Adeh_0534"/>
<evidence type="ECO:0000313" key="8">
    <source>
        <dbReference type="Proteomes" id="UP000001935"/>
    </source>
</evidence>
<feature type="domain" description="HotDog ACOT-type" evidence="6">
    <location>
        <begin position="43"/>
        <end position="157"/>
    </location>
</feature>
<dbReference type="PANTHER" id="PTHR12655:SF0">
    <property type="entry name" value="ACYL-COENZYME A THIOESTERASE 9, MITOCHONDRIAL"/>
    <property type="match status" value="1"/>
</dbReference>
<name>Q2IND0_ANADE</name>
<accession>Q2IND0</accession>
<evidence type="ECO:0000256" key="3">
    <source>
        <dbReference type="ARBA" id="ARBA00022946"/>
    </source>
</evidence>
<reference evidence="7" key="1">
    <citation type="submission" date="2006-01" db="EMBL/GenBank/DDBJ databases">
        <title>Complete sequence of Anaeromyxobacter dehalogenans 2CP-C.</title>
        <authorList>
            <consortium name="US DOE Joint Genome Institute"/>
            <person name="Copeland A."/>
            <person name="Lucas S."/>
            <person name="Lapidus A."/>
            <person name="Barry K."/>
            <person name="Detter J.C."/>
            <person name="Glavina T."/>
            <person name="Hammon N."/>
            <person name="Israni S."/>
            <person name="Pitluck S."/>
            <person name="Brettin T."/>
            <person name="Bruce D."/>
            <person name="Han C."/>
            <person name="Tapia R."/>
            <person name="Gilna P."/>
            <person name="Kiss H."/>
            <person name="Schmutz J."/>
            <person name="Larimer F."/>
            <person name="Land M."/>
            <person name="Kyrpides N."/>
            <person name="Anderson I."/>
            <person name="Sanford R.A."/>
            <person name="Ritalahti K.M."/>
            <person name="Thomas H.S."/>
            <person name="Kirby J.R."/>
            <person name="Zhulin I.B."/>
            <person name="Loeffler F.E."/>
            <person name="Richardson P."/>
        </authorList>
    </citation>
    <scope>NUCLEOTIDE SEQUENCE</scope>
    <source>
        <strain evidence="7">2CP-C</strain>
    </source>
</reference>
<dbReference type="SUPFAM" id="SSF54637">
    <property type="entry name" value="Thioesterase/thiol ester dehydrase-isomerase"/>
    <property type="match status" value="2"/>
</dbReference>
<proteinExistence type="predicted"/>
<dbReference type="Proteomes" id="UP000001935">
    <property type="component" value="Chromosome"/>
</dbReference>
<evidence type="ECO:0000256" key="4">
    <source>
        <dbReference type="PROSITE-ProRule" id="PRU01106"/>
    </source>
</evidence>
<dbReference type="GO" id="GO:0006637">
    <property type="term" value="P:acyl-CoA metabolic process"/>
    <property type="evidence" value="ECO:0007669"/>
    <property type="project" value="TreeGrafter"/>
</dbReference>
<dbReference type="CDD" id="cd03442">
    <property type="entry name" value="BFIT_BACH"/>
    <property type="match status" value="2"/>
</dbReference>
<keyword evidence="2 4" id="KW-0378">Hydrolase</keyword>
<keyword evidence="3" id="KW-0809">Transit peptide</keyword>
<dbReference type="KEGG" id="ade:Adeh_0534"/>
<sequence length="390" mass="43928">MPPVRWDRLARSRRACGSAPRARALDPAEMTPAQTDRTLTLPLSRDLALRRRFMVVDEPLQGNLRFGLLLEALDKLAEEAALDYARSTHPEARVVTAAVDNILVRHPPDVERDLELFARVNHVGRTSMEVGIRVTQPGDPPLHVASCYFTMVARLGEGDDARSLPLPPLEYPDERARHRERRAGERREEYRRHLAASDEPPDRGEFELLRRLHRAQDVPGFGGLLAAELGTDAWERMFPEQENVPRKIFGGYVMRRAYELSSICAELAAPERPVLAAVNRVNFFHPVRLGDTLHFASRVVHTDGSFVSVEASIERRSRDRSVRALSNSCLFTFVNVDREMRPRDALAVYPTTFGEDARLLAARRQHAALLRHAHRGWISEGWTSGPPAGG</sequence>
<feature type="compositionally biased region" description="Basic and acidic residues" evidence="5">
    <location>
        <begin position="172"/>
        <end position="199"/>
    </location>
</feature>
<dbReference type="PANTHER" id="PTHR12655">
    <property type="entry name" value="ACYL-COA THIOESTERASE"/>
    <property type="match status" value="1"/>
</dbReference>
<dbReference type="EMBL" id="CP000251">
    <property type="protein sequence ID" value="ABC80310.1"/>
    <property type="molecule type" value="Genomic_DNA"/>
</dbReference>
<evidence type="ECO:0000259" key="6">
    <source>
        <dbReference type="PROSITE" id="PS51770"/>
    </source>
</evidence>
<feature type="region of interest" description="Disordered" evidence="5">
    <location>
        <begin position="162"/>
        <end position="199"/>
    </location>
</feature>
<feature type="domain" description="HotDog ACOT-type" evidence="6">
    <location>
        <begin position="227"/>
        <end position="339"/>
    </location>
</feature>
<dbReference type="InterPro" id="IPR033120">
    <property type="entry name" value="HOTDOG_ACOT"/>
</dbReference>
<dbReference type="PROSITE" id="PS51770">
    <property type="entry name" value="HOTDOG_ACOT"/>
    <property type="match status" value="2"/>
</dbReference>
<evidence type="ECO:0000313" key="7">
    <source>
        <dbReference type="EMBL" id="ABC80310.1"/>
    </source>
</evidence>
<dbReference type="GO" id="GO:0047617">
    <property type="term" value="F:fatty acyl-CoA hydrolase activity"/>
    <property type="evidence" value="ECO:0007669"/>
    <property type="project" value="TreeGrafter"/>
</dbReference>
<evidence type="ECO:0000256" key="5">
    <source>
        <dbReference type="SAM" id="MobiDB-lite"/>
    </source>
</evidence>
<dbReference type="AlphaFoldDB" id="Q2IND0"/>
<dbReference type="InterPro" id="IPR029069">
    <property type="entry name" value="HotDog_dom_sf"/>
</dbReference>
<evidence type="ECO:0000256" key="1">
    <source>
        <dbReference type="ARBA" id="ARBA00022737"/>
    </source>
</evidence>
<dbReference type="HOGENOM" id="CLU_768885_0_0_7"/>
<organism evidence="7 8">
    <name type="scientific">Anaeromyxobacter dehalogenans (strain 2CP-C)</name>
    <dbReference type="NCBI Taxonomy" id="290397"/>
    <lineage>
        <taxon>Bacteria</taxon>
        <taxon>Pseudomonadati</taxon>
        <taxon>Myxococcota</taxon>
        <taxon>Myxococcia</taxon>
        <taxon>Myxococcales</taxon>
        <taxon>Cystobacterineae</taxon>
        <taxon>Anaeromyxobacteraceae</taxon>
        <taxon>Anaeromyxobacter</taxon>
    </lineage>
</organism>
<dbReference type="InterPro" id="IPR006683">
    <property type="entry name" value="Thioestr_dom"/>
</dbReference>
<dbReference type="Pfam" id="PF03061">
    <property type="entry name" value="4HBT"/>
    <property type="match status" value="2"/>
</dbReference>
<keyword evidence="1" id="KW-0677">Repeat</keyword>